<dbReference type="InterPro" id="IPR000058">
    <property type="entry name" value="Znf_AN1"/>
</dbReference>
<keyword evidence="5" id="KW-0347">Helicase</keyword>
<keyword evidence="13" id="KW-1185">Reference proteome</keyword>
<dbReference type="EMBL" id="JROU02001239">
    <property type="protein sequence ID" value="OEH77026.1"/>
    <property type="molecule type" value="Genomic_DNA"/>
</dbReference>
<dbReference type="PROSITE" id="PS51039">
    <property type="entry name" value="ZF_AN1"/>
    <property type="match status" value="1"/>
</dbReference>
<feature type="domain" description="AN1-type" evidence="10">
    <location>
        <begin position="560"/>
        <end position="609"/>
    </location>
</feature>
<dbReference type="Proteomes" id="UP000095192">
    <property type="component" value="Unassembled WGS sequence"/>
</dbReference>
<evidence type="ECO:0000256" key="7">
    <source>
        <dbReference type="ARBA" id="ARBA00022840"/>
    </source>
</evidence>
<sequence>MQLPPTVRSTEAMRRGLGMSLFERVMRKYECSVAQQLTCQFRMHGDIMAWSNSVFYGGSLVAAACVERRLLCDTYPNIPPDVVPSVLWIDTAGVSWMREDEVETQELPSLTLNRSRSNRAEAALVLKYLQELVQVYSVRAADVGVITPYSAQAKLIRQLILDLEEKSESGEGGDLREVTVQTVDGFQGREREVIIISLVRSNRHKEMGFLVDARRLNVAVTRARSHLVIVGDSETVTSAVATAKKTAVDGTQHGQLEPDARKALTALFETASLCGSLRTPYEFIGPSDIPAVASHRSAAAGRMEPKTPQGREQRGSKNPKTPSERSSEALVKTTKDTRRSRGQGVAASTTTTPVPSTAKLPGSLDPETQPPADDPFVIETREKLDALCRRGDGSQASASAVSYTHAFPPTLSPYQRLIVHRLAEELQLVHISKGEGAERFIEVCVQPPPSERQPSPVPQCSTSVSVAGAKGDHSTASGHADLLAAQISTNKPSPADGEQDMSPRSLEAASFVCEKSKTEAEKPSSVSKKNKKKSTSKGSAKVTAEGEESDDLDALLEEHLAAAKRCSVGGCKDSTDLLGRTCPYCRSRFCLRHALPEVHGCGDAAAAEAKKAFRAEGKNNIRLMRHAKEGTVGTRAATIAGTVFVNPSVGGSSQMREALKSNLRKNIEEKAKDRISRKSTKRGK</sequence>
<dbReference type="CDD" id="cd18808">
    <property type="entry name" value="SF1_C_Upf1"/>
    <property type="match status" value="1"/>
</dbReference>
<gene>
    <name evidence="12" type="ORF">cyc_01895</name>
</gene>
<reference evidence="12 13" key="1">
    <citation type="journal article" date="2016" name="BMC Genomics">
        <title>Comparative genomics reveals Cyclospora cayetanensis possesses coccidia-like metabolism and invasion components but unique surface antigens.</title>
        <authorList>
            <person name="Liu S."/>
            <person name="Wang L."/>
            <person name="Zheng H."/>
            <person name="Xu Z."/>
            <person name="Roellig D.M."/>
            <person name="Li N."/>
            <person name="Frace M.A."/>
            <person name="Tang K."/>
            <person name="Arrowood M.J."/>
            <person name="Moss D.M."/>
            <person name="Zhang L."/>
            <person name="Feng Y."/>
            <person name="Xiao L."/>
        </authorList>
    </citation>
    <scope>NUCLEOTIDE SEQUENCE [LARGE SCALE GENOMIC DNA]</scope>
    <source>
        <strain evidence="12 13">CHN_HEN01</strain>
    </source>
</reference>
<dbReference type="InterPro" id="IPR027417">
    <property type="entry name" value="P-loop_NTPase"/>
</dbReference>
<dbReference type="SMART" id="SM00154">
    <property type="entry name" value="ZnF_AN1"/>
    <property type="match status" value="1"/>
</dbReference>
<dbReference type="AlphaFoldDB" id="A0A1D3D0P2"/>
<evidence type="ECO:0000256" key="1">
    <source>
        <dbReference type="ARBA" id="ARBA00022723"/>
    </source>
</evidence>
<dbReference type="InterPro" id="IPR050534">
    <property type="entry name" value="Coronavir_polyprotein_1ab"/>
</dbReference>
<dbReference type="PANTHER" id="PTHR43788:SF8">
    <property type="entry name" value="DNA-BINDING PROTEIN SMUBP-2"/>
    <property type="match status" value="1"/>
</dbReference>
<feature type="region of interest" description="Disordered" evidence="9">
    <location>
        <begin position="515"/>
        <end position="550"/>
    </location>
</feature>
<dbReference type="GO" id="GO:0016787">
    <property type="term" value="F:hydrolase activity"/>
    <property type="evidence" value="ECO:0007669"/>
    <property type="project" value="UniProtKB-KW"/>
</dbReference>
<feature type="region of interest" description="Disordered" evidence="9">
    <location>
        <begin position="294"/>
        <end position="374"/>
    </location>
</feature>
<feature type="compositionally biased region" description="Pro residues" evidence="9">
    <location>
        <begin position="446"/>
        <end position="457"/>
    </location>
</feature>
<dbReference type="Pfam" id="PF01428">
    <property type="entry name" value="zf-AN1"/>
    <property type="match status" value="1"/>
</dbReference>
<evidence type="ECO:0000256" key="2">
    <source>
        <dbReference type="ARBA" id="ARBA00022741"/>
    </source>
</evidence>
<dbReference type="Gene3D" id="3.40.50.300">
    <property type="entry name" value="P-loop containing nucleotide triphosphate hydrolases"/>
    <property type="match status" value="2"/>
</dbReference>
<evidence type="ECO:0000256" key="8">
    <source>
        <dbReference type="PROSITE-ProRule" id="PRU00449"/>
    </source>
</evidence>
<keyword evidence="6" id="KW-0862">Zinc</keyword>
<dbReference type="InterPro" id="IPR047187">
    <property type="entry name" value="SF1_C_Upf1"/>
</dbReference>
<dbReference type="InterPro" id="IPR036867">
    <property type="entry name" value="R3H_dom_sf"/>
</dbReference>
<feature type="compositionally biased region" description="Basic and acidic residues" evidence="9">
    <location>
        <begin position="303"/>
        <end position="315"/>
    </location>
</feature>
<feature type="compositionally biased region" description="Basic and acidic residues" evidence="9">
    <location>
        <begin position="322"/>
        <end position="339"/>
    </location>
</feature>
<dbReference type="Gene3D" id="3.30.1370.50">
    <property type="entry name" value="R3H-like domain"/>
    <property type="match status" value="1"/>
</dbReference>
<name>A0A1D3D0P2_9EIME</name>
<dbReference type="SUPFAM" id="SSF52540">
    <property type="entry name" value="P-loop containing nucleoside triphosphate hydrolases"/>
    <property type="match status" value="1"/>
</dbReference>
<proteinExistence type="predicted"/>
<dbReference type="InterPro" id="IPR041679">
    <property type="entry name" value="DNA2/NAM7-like_C"/>
</dbReference>
<dbReference type="Gene3D" id="4.10.1110.10">
    <property type="entry name" value="AN1-like Zinc finger"/>
    <property type="match status" value="1"/>
</dbReference>
<keyword evidence="4" id="KW-0378">Hydrolase</keyword>
<dbReference type="GO" id="GO:0043139">
    <property type="term" value="F:5'-3' DNA helicase activity"/>
    <property type="evidence" value="ECO:0007669"/>
    <property type="project" value="TreeGrafter"/>
</dbReference>
<dbReference type="GO" id="GO:0005524">
    <property type="term" value="F:ATP binding"/>
    <property type="evidence" value="ECO:0007669"/>
    <property type="project" value="UniProtKB-KW"/>
</dbReference>
<dbReference type="GO" id="GO:0008270">
    <property type="term" value="F:zinc ion binding"/>
    <property type="evidence" value="ECO:0007669"/>
    <property type="project" value="UniProtKB-KW"/>
</dbReference>
<evidence type="ECO:0000259" key="11">
    <source>
        <dbReference type="PROSITE" id="PS51061"/>
    </source>
</evidence>
<accession>A0A1D3D0P2</accession>
<dbReference type="SUPFAM" id="SSF82708">
    <property type="entry name" value="R3H domain"/>
    <property type="match status" value="1"/>
</dbReference>
<organism evidence="12 13">
    <name type="scientific">Cyclospora cayetanensis</name>
    <dbReference type="NCBI Taxonomy" id="88456"/>
    <lineage>
        <taxon>Eukaryota</taxon>
        <taxon>Sar</taxon>
        <taxon>Alveolata</taxon>
        <taxon>Apicomplexa</taxon>
        <taxon>Conoidasida</taxon>
        <taxon>Coccidia</taxon>
        <taxon>Eucoccidiorida</taxon>
        <taxon>Eimeriorina</taxon>
        <taxon>Eimeriidae</taxon>
        <taxon>Cyclospora</taxon>
    </lineage>
</organism>
<evidence type="ECO:0000256" key="9">
    <source>
        <dbReference type="SAM" id="MobiDB-lite"/>
    </source>
</evidence>
<dbReference type="InterPro" id="IPR035896">
    <property type="entry name" value="AN1-like_Znf"/>
</dbReference>
<evidence type="ECO:0000313" key="12">
    <source>
        <dbReference type="EMBL" id="OEH77026.1"/>
    </source>
</evidence>
<evidence type="ECO:0000256" key="3">
    <source>
        <dbReference type="ARBA" id="ARBA00022771"/>
    </source>
</evidence>
<dbReference type="SUPFAM" id="SSF118310">
    <property type="entry name" value="AN1-like Zinc finger"/>
    <property type="match status" value="1"/>
</dbReference>
<dbReference type="InParanoid" id="A0A1D3D0P2"/>
<feature type="domain" description="R3H" evidence="11">
    <location>
        <begin position="374"/>
        <end position="447"/>
    </location>
</feature>
<keyword evidence="3 8" id="KW-0863">Zinc-finger</keyword>
<evidence type="ECO:0000259" key="10">
    <source>
        <dbReference type="PROSITE" id="PS51039"/>
    </source>
</evidence>
<evidence type="ECO:0000313" key="13">
    <source>
        <dbReference type="Proteomes" id="UP000095192"/>
    </source>
</evidence>
<feature type="compositionally biased region" description="Basic and acidic residues" evidence="9">
    <location>
        <begin position="665"/>
        <end position="676"/>
    </location>
</feature>
<evidence type="ECO:0000256" key="6">
    <source>
        <dbReference type="ARBA" id="ARBA00022833"/>
    </source>
</evidence>
<evidence type="ECO:0000256" key="5">
    <source>
        <dbReference type="ARBA" id="ARBA00022806"/>
    </source>
</evidence>
<evidence type="ECO:0000256" key="4">
    <source>
        <dbReference type="ARBA" id="ARBA00022801"/>
    </source>
</evidence>
<dbReference type="PROSITE" id="PS51061">
    <property type="entry name" value="R3H"/>
    <property type="match status" value="1"/>
</dbReference>
<dbReference type="Pfam" id="PF13087">
    <property type="entry name" value="AAA_12"/>
    <property type="match status" value="1"/>
</dbReference>
<feature type="region of interest" description="Disordered" evidence="9">
    <location>
        <begin position="657"/>
        <end position="684"/>
    </location>
</feature>
<feature type="region of interest" description="Disordered" evidence="9">
    <location>
        <begin position="446"/>
        <end position="476"/>
    </location>
</feature>
<dbReference type="Pfam" id="PF01424">
    <property type="entry name" value="R3H"/>
    <property type="match status" value="1"/>
</dbReference>
<dbReference type="VEuPathDB" id="ToxoDB:LOC34620208"/>
<dbReference type="VEuPathDB" id="ToxoDB:cyc_01895"/>
<keyword evidence="7" id="KW-0067">ATP-binding</keyword>
<dbReference type="GO" id="GO:0005694">
    <property type="term" value="C:chromosome"/>
    <property type="evidence" value="ECO:0007669"/>
    <property type="project" value="UniProtKB-ARBA"/>
</dbReference>
<dbReference type="GO" id="GO:0003676">
    <property type="term" value="F:nucleic acid binding"/>
    <property type="evidence" value="ECO:0007669"/>
    <property type="project" value="UniProtKB-UniRule"/>
</dbReference>
<comment type="caution">
    <text evidence="12">The sequence shown here is derived from an EMBL/GenBank/DDBJ whole genome shotgun (WGS) entry which is preliminary data.</text>
</comment>
<feature type="compositionally biased region" description="Low complexity" evidence="9">
    <location>
        <begin position="345"/>
        <end position="358"/>
    </location>
</feature>
<dbReference type="PANTHER" id="PTHR43788">
    <property type="entry name" value="DNA2/NAM7 HELICASE FAMILY MEMBER"/>
    <property type="match status" value="1"/>
</dbReference>
<keyword evidence="2" id="KW-0547">Nucleotide-binding</keyword>
<dbReference type="InterPro" id="IPR001374">
    <property type="entry name" value="R3H_dom"/>
</dbReference>
<keyword evidence="1" id="KW-0479">Metal-binding</keyword>
<dbReference type="FunFam" id="3.40.50.300:FF:000326">
    <property type="entry name" value="P-loop containing nucleoside triphosphate hydrolase"/>
    <property type="match status" value="1"/>
</dbReference>
<protein>
    <submittedName>
        <fullName evidence="12">R3h domain-containing protein</fullName>
    </submittedName>
</protein>